<dbReference type="RefSeq" id="WP_189822302.1">
    <property type="nucleotide sequence ID" value="NZ_BMVC01000002.1"/>
</dbReference>
<dbReference type="EMBL" id="BMVC01000002">
    <property type="protein sequence ID" value="GHC82583.1"/>
    <property type="molecule type" value="Genomic_DNA"/>
</dbReference>
<evidence type="ECO:0000313" key="3">
    <source>
        <dbReference type="EMBL" id="GHC82583.1"/>
    </source>
</evidence>
<feature type="region of interest" description="Disordered" evidence="1">
    <location>
        <begin position="1"/>
        <end position="24"/>
    </location>
</feature>
<name>A0A918WTY2_9ACTN</name>
<feature type="transmembrane region" description="Helical" evidence="2">
    <location>
        <begin position="128"/>
        <end position="151"/>
    </location>
</feature>
<feature type="compositionally biased region" description="Polar residues" evidence="1">
    <location>
        <begin position="1"/>
        <end position="12"/>
    </location>
</feature>
<feature type="compositionally biased region" description="Low complexity" evidence="1">
    <location>
        <begin position="15"/>
        <end position="24"/>
    </location>
</feature>
<feature type="transmembrane region" description="Helical" evidence="2">
    <location>
        <begin position="39"/>
        <end position="62"/>
    </location>
</feature>
<evidence type="ECO:0008006" key="5">
    <source>
        <dbReference type="Google" id="ProtNLM"/>
    </source>
</evidence>
<protein>
    <recommendedName>
        <fullName evidence="5">ABC transporter permease</fullName>
    </recommendedName>
</protein>
<sequence length="342" mass="35978">MSGTTSTLSPERTTAPAGPAKAPGALGGAIRAAVRQHKWALRITLALLVLVVGVWAGLRVWLEASGVSPDANNYGVRSAKMLAKYAADVFSVLPLLVGAFVAGPLIGRELESGTYKMAWTQSMSPARWLTIRLALPLTLVVVGVLLLNVSYRLLRGPFIDDPLAGWYQGGIYQGLGPASLAYCVLAVALGALVGLLVRRSVVSMAVTALAMGLLATLMSNVRGGLWPMRTDVGPEAAIVTAHAQETRWGHGAGWQDAQGVRIDPGACENAASEASMKRPDAYESVFEKCMADRGATTQYGDYHSTADFLPIQLVESAVLLGLAALAVVASYGLLRTRHGGRA</sequence>
<feature type="transmembrane region" description="Helical" evidence="2">
    <location>
        <begin position="171"/>
        <end position="194"/>
    </location>
</feature>
<organism evidence="3 4">
    <name type="scientific">Streptomyces finlayi</name>
    <dbReference type="NCBI Taxonomy" id="67296"/>
    <lineage>
        <taxon>Bacteria</taxon>
        <taxon>Bacillati</taxon>
        <taxon>Actinomycetota</taxon>
        <taxon>Actinomycetes</taxon>
        <taxon>Kitasatosporales</taxon>
        <taxon>Streptomycetaceae</taxon>
        <taxon>Streptomyces</taxon>
    </lineage>
</organism>
<comment type="caution">
    <text evidence="3">The sequence shown here is derived from an EMBL/GenBank/DDBJ whole genome shotgun (WGS) entry which is preliminary data.</text>
</comment>
<feature type="transmembrane region" description="Helical" evidence="2">
    <location>
        <begin position="82"/>
        <end position="107"/>
    </location>
</feature>
<proteinExistence type="predicted"/>
<keyword evidence="2" id="KW-1133">Transmembrane helix</keyword>
<feature type="transmembrane region" description="Helical" evidence="2">
    <location>
        <begin position="201"/>
        <end position="221"/>
    </location>
</feature>
<feature type="transmembrane region" description="Helical" evidence="2">
    <location>
        <begin position="317"/>
        <end position="334"/>
    </location>
</feature>
<reference evidence="3" key="1">
    <citation type="journal article" date="2014" name="Int. J. Syst. Evol. Microbiol.">
        <title>Complete genome sequence of Corynebacterium casei LMG S-19264T (=DSM 44701T), isolated from a smear-ripened cheese.</title>
        <authorList>
            <consortium name="US DOE Joint Genome Institute (JGI-PGF)"/>
            <person name="Walter F."/>
            <person name="Albersmeier A."/>
            <person name="Kalinowski J."/>
            <person name="Ruckert C."/>
        </authorList>
    </citation>
    <scope>NUCLEOTIDE SEQUENCE</scope>
    <source>
        <strain evidence="3">JCM 4637</strain>
    </source>
</reference>
<reference evidence="3" key="2">
    <citation type="submission" date="2020-09" db="EMBL/GenBank/DDBJ databases">
        <authorList>
            <person name="Sun Q."/>
            <person name="Ohkuma M."/>
        </authorList>
    </citation>
    <scope>NUCLEOTIDE SEQUENCE</scope>
    <source>
        <strain evidence="3">JCM 4637</strain>
    </source>
</reference>
<evidence type="ECO:0000256" key="2">
    <source>
        <dbReference type="SAM" id="Phobius"/>
    </source>
</evidence>
<dbReference type="AlphaFoldDB" id="A0A918WTY2"/>
<gene>
    <name evidence="3" type="ORF">GCM10010334_10920</name>
</gene>
<dbReference type="Proteomes" id="UP000638353">
    <property type="component" value="Unassembled WGS sequence"/>
</dbReference>
<accession>A0A918WTY2</accession>
<evidence type="ECO:0000256" key="1">
    <source>
        <dbReference type="SAM" id="MobiDB-lite"/>
    </source>
</evidence>
<keyword evidence="2" id="KW-0812">Transmembrane</keyword>
<evidence type="ECO:0000313" key="4">
    <source>
        <dbReference type="Proteomes" id="UP000638353"/>
    </source>
</evidence>
<keyword evidence="2" id="KW-0472">Membrane</keyword>